<keyword evidence="3" id="KW-0863">Zinc-finger</keyword>
<dbReference type="PANTHER" id="PTHR32410">
    <property type="entry name" value="CYSTEINE/HISTIDINE-RICH C1 DOMAIN FAMILY PROTEIN"/>
    <property type="match status" value="1"/>
</dbReference>
<feature type="domain" description="Phorbol-ester/DAG-type" evidence="5">
    <location>
        <begin position="347"/>
        <end position="403"/>
    </location>
</feature>
<comment type="caution">
    <text evidence="7">The sequence shown here is derived from an EMBL/GenBank/DDBJ whole genome shotgun (WGS) entry which is preliminary data.</text>
</comment>
<dbReference type="SMART" id="SM00249">
    <property type="entry name" value="PHD"/>
    <property type="match status" value="4"/>
</dbReference>
<dbReference type="OrthoDB" id="938199at2759"/>
<dbReference type="InterPro" id="IPR053192">
    <property type="entry name" value="Vacuole_Formation_Reg"/>
</dbReference>
<feature type="domain" description="Zinc finger PHD-type" evidence="6">
    <location>
        <begin position="37"/>
        <end position="90"/>
    </location>
</feature>
<feature type="domain" description="Phorbol-ester/DAG-type" evidence="5">
    <location>
        <begin position="588"/>
        <end position="640"/>
    </location>
</feature>
<evidence type="ECO:0000259" key="6">
    <source>
        <dbReference type="SMART" id="SM00249"/>
    </source>
</evidence>
<dbReference type="Proteomes" id="UP000245207">
    <property type="component" value="Unassembled WGS sequence"/>
</dbReference>
<gene>
    <name evidence="7" type="ORF">CTI12_AA453180</name>
</gene>
<dbReference type="Gene3D" id="3.30.40.10">
    <property type="entry name" value="Zinc/RING finger domain, C3HC4 (zinc finger)"/>
    <property type="match status" value="1"/>
</dbReference>
<evidence type="ECO:0000313" key="7">
    <source>
        <dbReference type="EMBL" id="PWA48717.1"/>
    </source>
</evidence>
<evidence type="ECO:0000256" key="3">
    <source>
        <dbReference type="ARBA" id="ARBA00022771"/>
    </source>
</evidence>
<evidence type="ECO:0000256" key="2">
    <source>
        <dbReference type="ARBA" id="ARBA00022737"/>
    </source>
</evidence>
<dbReference type="InterPro" id="IPR013083">
    <property type="entry name" value="Znf_RING/FYVE/PHD"/>
</dbReference>
<evidence type="ECO:0000313" key="8">
    <source>
        <dbReference type="Proteomes" id="UP000245207"/>
    </source>
</evidence>
<accession>A0A2U1LI85</accession>
<dbReference type="Pfam" id="PF03107">
    <property type="entry name" value="C1_2"/>
    <property type="match status" value="6"/>
</dbReference>
<organism evidence="7 8">
    <name type="scientific">Artemisia annua</name>
    <name type="common">Sweet wormwood</name>
    <dbReference type="NCBI Taxonomy" id="35608"/>
    <lineage>
        <taxon>Eukaryota</taxon>
        <taxon>Viridiplantae</taxon>
        <taxon>Streptophyta</taxon>
        <taxon>Embryophyta</taxon>
        <taxon>Tracheophyta</taxon>
        <taxon>Spermatophyta</taxon>
        <taxon>Magnoliopsida</taxon>
        <taxon>eudicotyledons</taxon>
        <taxon>Gunneridae</taxon>
        <taxon>Pentapetalae</taxon>
        <taxon>asterids</taxon>
        <taxon>campanulids</taxon>
        <taxon>Asterales</taxon>
        <taxon>Asteraceae</taxon>
        <taxon>Asteroideae</taxon>
        <taxon>Anthemideae</taxon>
        <taxon>Artemisiinae</taxon>
        <taxon>Artemisia</taxon>
    </lineage>
</organism>
<feature type="domain" description="Phorbol-ester/DAG-type" evidence="5">
    <location>
        <begin position="22"/>
        <end position="70"/>
    </location>
</feature>
<reference evidence="7 8" key="1">
    <citation type="journal article" date="2018" name="Mol. Plant">
        <title>The genome of Artemisia annua provides insight into the evolution of Asteraceae family and artemisinin biosynthesis.</title>
        <authorList>
            <person name="Shen Q."/>
            <person name="Zhang L."/>
            <person name="Liao Z."/>
            <person name="Wang S."/>
            <person name="Yan T."/>
            <person name="Shi P."/>
            <person name="Liu M."/>
            <person name="Fu X."/>
            <person name="Pan Q."/>
            <person name="Wang Y."/>
            <person name="Lv Z."/>
            <person name="Lu X."/>
            <person name="Zhang F."/>
            <person name="Jiang W."/>
            <person name="Ma Y."/>
            <person name="Chen M."/>
            <person name="Hao X."/>
            <person name="Li L."/>
            <person name="Tang Y."/>
            <person name="Lv G."/>
            <person name="Zhou Y."/>
            <person name="Sun X."/>
            <person name="Brodelius P.E."/>
            <person name="Rose J.K.C."/>
            <person name="Tang K."/>
        </authorList>
    </citation>
    <scope>NUCLEOTIDE SEQUENCE [LARGE SCALE GENOMIC DNA]</scope>
    <source>
        <strain evidence="8">cv. Huhao1</strain>
        <tissue evidence="7">Leaf</tissue>
    </source>
</reference>
<feature type="domain" description="Zinc finger PHD-type" evidence="6">
    <location>
        <begin position="177"/>
        <end position="242"/>
    </location>
</feature>
<evidence type="ECO:0000256" key="4">
    <source>
        <dbReference type="ARBA" id="ARBA00022833"/>
    </source>
</evidence>
<dbReference type="Gene3D" id="3.30.60.20">
    <property type="match status" value="1"/>
</dbReference>
<protein>
    <submittedName>
        <fullName evidence="7">C1-like protein</fullName>
    </submittedName>
</protein>
<keyword evidence="4" id="KW-0862">Zinc</keyword>
<dbReference type="SUPFAM" id="SSF57889">
    <property type="entry name" value="Cysteine-rich domain"/>
    <property type="match status" value="7"/>
</dbReference>
<keyword evidence="1" id="KW-0479">Metal-binding</keyword>
<dbReference type="EMBL" id="PKPP01009244">
    <property type="protein sequence ID" value="PWA48717.1"/>
    <property type="molecule type" value="Genomic_DNA"/>
</dbReference>
<dbReference type="SMART" id="SM00109">
    <property type="entry name" value="C1"/>
    <property type="match status" value="4"/>
</dbReference>
<proteinExistence type="predicted"/>
<feature type="domain" description="Phorbol-ester/DAG-type" evidence="5">
    <location>
        <begin position="165"/>
        <end position="211"/>
    </location>
</feature>
<sequence length="1125" mass="125918">MANEKREREKMEEINHFGHEEHPLKLIENSEMEKGVHCHRCQEPILGGSVYSCISCPYFLHKTCAELQPTHPFPLTLIAHEGDWICDVCLNHYKSGESAYWCSVCDFDECLNCGVANVALKEKALIKYQEEGQHAFLHHFAHKEHPLMLIVVWETIIGIIGVDIGNNEEKPKGDVVGCDLCEEPLSIGDSAYACTQCRFFLHKSCSQLPKTIHYPSLYHHPLTITMFKTVDSKLLYDCRICRKIIAKGFFYDAYGVGKPGFCCCSNCFLVEFACKAEYDAIKEKATIKLQHEGHPQPTLTLQLRHGAFRCDACKTDEKGLFYQCDSCDFWIHETCAFLPPTIDLPHHHHKHPLFLVHSLPDNFYKFNFYCKFCNQYIRRNEWLYHCANCRYFAHIKCTLNAQQQPSTTRDNLSTSAASDNEISLLHFPMSEAFTDPLKLLHSKILAQDDKETTEINHWSHPAHPLVLNVEDSQGNNMMPDINSGDPIRVCYACVQPLTFPYYSCKEDGCSVFIDLHKYCAHLPPTLQHQLHPDHTLDLVDTWEDEYFYKCTGCFSWGNTFAYKCKMNCKFCLCVNCAFLPITITHESHNHHLTQLIDPKVVCNACNKWYGGISYACKACDFILGMYCAMRSPKSLAHRYCKGHEIPLTYPPVDDHPEDFYCDICEEEMNPNFPLYHCHNHKSRSSFHLGCISRIDYYANVWYGGTITPSYHKHPLTYVRRKKTPKYVCSVCNQDINGFLVVSLQHQHFRVLVLAHAFESTQCRVLLKAHFSNHNLVLAYQTDPAVAHCPCKASAGNPFGSTHLGASAQPASSNSSSVFGQYAGPFVNPSYDSKPRSPEFTSRPTFSHVSVNPCSSSTPTNPFGPKNSTFSTPFHPLYFVQFMVLDSHLLDIDVSGFTPSAQTPPAHNGGFTQPAENLKSISAMPANKDKRGPTRSNMQSCIFTILPLFSNMQENPFSTSRSTEPSVPMTLPFGSILSQTPSLFGERRKIPDFGQPCSGGGWCSVCLSCGGTGINNNNKQSSSPFGQTSSPFGQAISAFGQASPSAGQASLSPFNQSNAFGGNVFSSIPSTQSTSNMGFSQITTSHPVPIQPVQPTQNPDGSLFAAPTGDHGVNIVLGDGFEEFWG</sequence>
<evidence type="ECO:0000256" key="1">
    <source>
        <dbReference type="ARBA" id="ARBA00022723"/>
    </source>
</evidence>
<dbReference type="AlphaFoldDB" id="A0A2U1LI85"/>
<keyword evidence="2" id="KW-0677">Repeat</keyword>
<dbReference type="PANTHER" id="PTHR32410:SF216">
    <property type="entry name" value="PHORBOL-ESTER_DAG-TYPE DOMAIN-CONTAINING PROTEIN"/>
    <property type="match status" value="1"/>
</dbReference>
<dbReference type="InterPro" id="IPR001965">
    <property type="entry name" value="Znf_PHD"/>
</dbReference>
<name>A0A2U1LI85_ARTAN</name>
<dbReference type="InterPro" id="IPR046349">
    <property type="entry name" value="C1-like_sf"/>
</dbReference>
<dbReference type="InterPro" id="IPR004146">
    <property type="entry name" value="DC1"/>
</dbReference>
<dbReference type="GO" id="GO:0008270">
    <property type="term" value="F:zinc ion binding"/>
    <property type="evidence" value="ECO:0007669"/>
    <property type="project" value="UniProtKB-KW"/>
</dbReference>
<evidence type="ECO:0000259" key="5">
    <source>
        <dbReference type="SMART" id="SM00109"/>
    </source>
</evidence>
<feature type="domain" description="Zinc finger PHD-type" evidence="6">
    <location>
        <begin position="601"/>
        <end position="665"/>
    </location>
</feature>
<dbReference type="InterPro" id="IPR002219">
    <property type="entry name" value="PKC_DAG/PE"/>
</dbReference>
<keyword evidence="8" id="KW-1185">Reference proteome</keyword>
<dbReference type="STRING" id="35608.A0A2U1LI85"/>
<feature type="domain" description="Zinc finger PHD-type" evidence="6">
    <location>
        <begin position="309"/>
        <end position="374"/>
    </location>
</feature>